<keyword evidence="3" id="KW-0812">Transmembrane</keyword>
<evidence type="ECO:0000256" key="1">
    <source>
        <dbReference type="ARBA" id="ARBA00004571"/>
    </source>
</evidence>
<name>A0A5J4S5C6_9ZZZZ</name>
<accession>A0A5J4S5C6</accession>
<proteinExistence type="predicted"/>
<reference evidence="6" key="1">
    <citation type="submission" date="2019-03" db="EMBL/GenBank/DDBJ databases">
        <title>Single cell metagenomics reveals metabolic interactions within the superorganism composed of flagellate Streblomastix strix and complex community of Bacteroidetes bacteria on its surface.</title>
        <authorList>
            <person name="Treitli S.C."/>
            <person name="Kolisko M."/>
            <person name="Husnik F."/>
            <person name="Keeling P."/>
            <person name="Hampl V."/>
        </authorList>
    </citation>
    <scope>NUCLEOTIDE SEQUENCE</scope>
    <source>
        <strain evidence="6">STM</strain>
    </source>
</reference>
<organism evidence="6">
    <name type="scientific">termite gut metagenome</name>
    <dbReference type="NCBI Taxonomy" id="433724"/>
    <lineage>
        <taxon>unclassified sequences</taxon>
        <taxon>metagenomes</taxon>
        <taxon>organismal metagenomes</taxon>
    </lineage>
</organism>
<evidence type="ECO:0000256" key="2">
    <source>
        <dbReference type="ARBA" id="ARBA00022448"/>
    </source>
</evidence>
<evidence type="ECO:0000313" key="6">
    <source>
        <dbReference type="EMBL" id="KAA6341284.1"/>
    </source>
</evidence>
<protein>
    <submittedName>
        <fullName evidence="6">TonB-dependent receptor SusC</fullName>
    </submittedName>
</protein>
<evidence type="ECO:0000256" key="4">
    <source>
        <dbReference type="ARBA" id="ARBA00023136"/>
    </source>
</evidence>
<dbReference type="SUPFAM" id="SSF56935">
    <property type="entry name" value="Porins"/>
    <property type="match status" value="1"/>
</dbReference>
<keyword evidence="6" id="KW-0675">Receptor</keyword>
<comment type="caution">
    <text evidence="6">The sequence shown here is derived from an EMBL/GenBank/DDBJ whole genome shotgun (WGS) entry which is preliminary data.</text>
</comment>
<keyword evidence="2" id="KW-0813">Transport</keyword>
<dbReference type="AlphaFoldDB" id="A0A5J4S5C6"/>
<dbReference type="EMBL" id="SNRY01000400">
    <property type="protein sequence ID" value="KAA6341284.1"/>
    <property type="molecule type" value="Genomic_DNA"/>
</dbReference>
<dbReference type="GO" id="GO:0009279">
    <property type="term" value="C:cell outer membrane"/>
    <property type="evidence" value="ECO:0007669"/>
    <property type="project" value="UniProtKB-SubCell"/>
</dbReference>
<dbReference type="InterPro" id="IPR023996">
    <property type="entry name" value="TonB-dep_OMP_SusC/RagA"/>
</dbReference>
<dbReference type="Gene3D" id="2.40.170.20">
    <property type="entry name" value="TonB-dependent receptor, beta-barrel domain"/>
    <property type="match status" value="1"/>
</dbReference>
<dbReference type="InterPro" id="IPR039426">
    <property type="entry name" value="TonB-dep_rcpt-like"/>
</dbReference>
<sequence length="682" mass="76051">MNIPGAISKQDVLEEESTSLKVLRTAREEQPWYSPYLEDGSSYKVNGTMILRHNPLMLINEEDWLQQKNQLSGVFSLDITPFKGFKYTPSVSVYGIFDNESKKLSDRHDARKNNDGWSALSQQKDVSVRYVIDNIFSYTYDWNKLMASAMVGHSFEHYEYEQFGARSENYANGAFPSSSFNIINAGANIYAGSISYTGYALESYFGRLALNWDNRYIFNTTMRRDGSSRFFKKTRYGNFPSASFAWRISNEDFYTLNEYINDWKFRVSWGMTGSMAGVGNFAALSLVGSGGNSYNGAAGFQISQDAQNLKWEKSSQYNIGTDVELFNSRVVLNIDAFYQKTSDLLYNKPVYATTGNTVIQSNIGTIENKGLEFGINGKILTGDFKWDLGGNISYVKNKLLSLIDGVDQYIVPSSGSNLLGGTMHILKNGEPVSSYYMLKMNGIYQYDEDVPAKLYAKGVRAGDVIYDDISGDGDISDADRQIVGKATPDFVGGITSNMNYKGFDLSIFSQYSIGGKIVSAWKGVNGVEGTDHLGLAYASVKVPDKSESVEQFFNISKEVATHYWQGPGSSNTVPRPVRLGVHTGYNYDYNVLTSTRYLEDASYFKIKTVTLGYTLPQTWLERIKIASLRVYVSADNLFTFTKYSGYDPESSYTGTPGAANYGVDFGLQPSLRTFAAGVSLKF</sequence>
<evidence type="ECO:0000256" key="3">
    <source>
        <dbReference type="ARBA" id="ARBA00022692"/>
    </source>
</evidence>
<gene>
    <name evidence="6" type="ORF">EZS27_010908</name>
</gene>
<keyword evidence="4" id="KW-0472">Membrane</keyword>
<evidence type="ECO:0000256" key="5">
    <source>
        <dbReference type="ARBA" id="ARBA00023237"/>
    </source>
</evidence>
<keyword evidence="5" id="KW-0998">Cell outer membrane</keyword>
<dbReference type="PROSITE" id="PS52016">
    <property type="entry name" value="TONB_DEPENDENT_REC_3"/>
    <property type="match status" value="1"/>
</dbReference>
<dbReference type="InterPro" id="IPR036942">
    <property type="entry name" value="Beta-barrel_TonB_sf"/>
</dbReference>
<comment type="subcellular location">
    <subcellularLocation>
        <location evidence="1">Cell outer membrane</location>
        <topology evidence="1">Multi-pass membrane protein</topology>
    </subcellularLocation>
</comment>
<dbReference type="NCBIfam" id="TIGR04056">
    <property type="entry name" value="OMP_RagA_SusC"/>
    <property type="match status" value="1"/>
</dbReference>